<organism evidence="1 2">
    <name type="scientific">Nitrosomonas stercoris</name>
    <dbReference type="NCBI Taxonomy" id="1444684"/>
    <lineage>
        <taxon>Bacteria</taxon>
        <taxon>Pseudomonadati</taxon>
        <taxon>Pseudomonadota</taxon>
        <taxon>Betaproteobacteria</taxon>
        <taxon>Nitrosomonadales</taxon>
        <taxon>Nitrosomonadaceae</taxon>
        <taxon>Nitrosomonas</taxon>
    </lineage>
</organism>
<sequence length="404" mass="44142">MATPVSQKQPQTDGYNNTKLSIFKCVKDKAPAGQINWNDLCELAEAPSIGRKEDARAITPHDGAGKTKTAAEAAKFYAVVIDYGNGVKLFDDELTYWQQQNLAAVMFTTSSHTPEAHKFKAIIPLAEPVRASDWVQLAQGLAIMRDGDPAQARAAQVFFAPNKLASGSDYKYAVLSGDPISRSGGVGAQAIARAQELVLSNATVKAHNTDARAGGIINLINEKYSVYDLIEESGHYKHAKDRYLHRGSTSGVPGVAILERDGRRVVYSFHGDSDPLSSSNHNGHALDAADVMCALRYNGDLRRMIREQSAELDPEGNKRRQREYMQTPHTERLKARAFNEIISDAKKLTKSSAPSEIDQVAKDVYELKAIERRTVLNVIKARTGLPLSVLTKAGVEDRPQKGGA</sequence>
<protein>
    <submittedName>
        <fullName evidence="1">Uncharacterized protein</fullName>
    </submittedName>
</protein>
<gene>
    <name evidence="1" type="ORF">Nstercoris_00156</name>
</gene>
<name>A0A4Y1YJL4_9PROT</name>
<dbReference type="KEGG" id="nst:Nstercoris_00156"/>
<evidence type="ECO:0000313" key="2">
    <source>
        <dbReference type="Proteomes" id="UP000316473"/>
    </source>
</evidence>
<keyword evidence="2" id="KW-1185">Reference proteome</keyword>
<dbReference type="Proteomes" id="UP000316473">
    <property type="component" value="Chromosome"/>
</dbReference>
<dbReference type="EMBL" id="AP019755">
    <property type="protein sequence ID" value="BBL33929.1"/>
    <property type="molecule type" value="Genomic_DNA"/>
</dbReference>
<accession>A0A4Y1YJL4</accession>
<reference evidence="1 2" key="1">
    <citation type="submission" date="2019-06" db="EMBL/GenBank/DDBJ databases">
        <title>Nitrosomonas stercoris KYUHI-S whole genome shotgun sequence.</title>
        <authorList>
            <person name="Nakagawa T."/>
            <person name="Tsuchiya Y."/>
            <person name="Takahashi R."/>
        </authorList>
    </citation>
    <scope>NUCLEOTIDE SEQUENCE [LARGE SCALE GENOMIC DNA]</scope>
    <source>
        <strain evidence="1 2">KYUHI-S</strain>
    </source>
</reference>
<evidence type="ECO:0000313" key="1">
    <source>
        <dbReference type="EMBL" id="BBL33929.1"/>
    </source>
</evidence>
<proteinExistence type="predicted"/>
<dbReference type="AlphaFoldDB" id="A0A4Y1YJL4"/>